<gene>
    <name evidence="1" type="ORF">P3T76_003653</name>
</gene>
<evidence type="ECO:0000313" key="1">
    <source>
        <dbReference type="EMBL" id="KAK1945120.1"/>
    </source>
</evidence>
<evidence type="ECO:0000313" key="2">
    <source>
        <dbReference type="Proteomes" id="UP001259832"/>
    </source>
</evidence>
<comment type="caution">
    <text evidence="1">The sequence shown here is derived from an EMBL/GenBank/DDBJ whole genome shotgun (WGS) entry which is preliminary data.</text>
</comment>
<name>A0AAD9GV25_9STRA</name>
<accession>A0AAD9GV25</accession>
<reference evidence="1" key="1">
    <citation type="submission" date="2023-08" db="EMBL/GenBank/DDBJ databases">
        <title>Reference Genome Resource for the Citrus Pathogen Phytophthora citrophthora.</title>
        <authorList>
            <person name="Moller H."/>
            <person name="Coetzee B."/>
            <person name="Rose L.J."/>
            <person name="Van Niekerk J.M."/>
        </authorList>
    </citation>
    <scope>NUCLEOTIDE SEQUENCE</scope>
    <source>
        <strain evidence="1">STE-U-9442</strain>
    </source>
</reference>
<organism evidence="1 2">
    <name type="scientific">Phytophthora citrophthora</name>
    <dbReference type="NCBI Taxonomy" id="4793"/>
    <lineage>
        <taxon>Eukaryota</taxon>
        <taxon>Sar</taxon>
        <taxon>Stramenopiles</taxon>
        <taxon>Oomycota</taxon>
        <taxon>Peronosporomycetes</taxon>
        <taxon>Peronosporales</taxon>
        <taxon>Peronosporaceae</taxon>
        <taxon>Phytophthora</taxon>
    </lineage>
</organism>
<protein>
    <submittedName>
        <fullName evidence="1">Uncharacterized protein</fullName>
    </submittedName>
</protein>
<keyword evidence="2" id="KW-1185">Reference proteome</keyword>
<dbReference type="EMBL" id="JASMQC010000005">
    <property type="protein sequence ID" value="KAK1945120.1"/>
    <property type="molecule type" value="Genomic_DNA"/>
</dbReference>
<dbReference type="AlphaFoldDB" id="A0AAD9GV25"/>
<sequence length="66" mass="7236">MAVSCSCYVVPLVYYEVLLQMSASACCCICVDRHRAPSTGNPVSCEFLAQWACVVVVHNSFSELLM</sequence>
<proteinExistence type="predicted"/>
<dbReference type="Proteomes" id="UP001259832">
    <property type="component" value="Unassembled WGS sequence"/>
</dbReference>